<dbReference type="Pfam" id="PF20720">
    <property type="entry name" value="nSTAND3"/>
    <property type="match status" value="1"/>
</dbReference>
<feature type="domain" description="DZIP3-like HEPN" evidence="2">
    <location>
        <begin position="74"/>
        <end position="182"/>
    </location>
</feature>
<protein>
    <recommendedName>
        <fullName evidence="6">DZIP3-like HEPN domain-containing protein</fullName>
    </recommendedName>
</protein>
<feature type="domain" description="Novel STAND NTPase 3" evidence="3">
    <location>
        <begin position="222"/>
        <end position="373"/>
    </location>
</feature>
<evidence type="ECO:0000259" key="2">
    <source>
        <dbReference type="Pfam" id="PF18738"/>
    </source>
</evidence>
<sequence length="782" mass="89910">MALSKYDSTRETTNLARVARIILGPCTDALRAVLKKEMTPAALSHNVKVFMANLPKYTKPPMSTTQLQQINSGDYSNFDIPLLYVLLRNICSIPEHRLKWGNKPSPTDRSVSANIERIRLVRNEYYGHMTHFAIQDTEFINQWKELLLIVIELEAYIGSSTDLQDAVKEIKSCPMDREVEQKFIDKLLLIEELQDRIASLENTKVPFLLKDISKWKEDDKVFFETHSFSSMLEKVRSQSYVMFVGVPGSGKTATARHIALILQGVGYDILSIKNINDIETYCDPRNPQVFVIDDVLGKFGLDVTMYNILKKYEDILTTPKMSKTKVLMTCRELVYRNEKLSTHFLSQERNVVMLNSKDNVLNDNDKLKILARYQLGSDVLSLAEIKSSSNMFPLLCKLFSSKPNFKDYGSTFFISPVPCILEELDYMSTESKKCYASLVLLMVNQNKLSKDILDNITNANGESNVNEKKNNILKACKVRKDMEGFRIIDALSEMEKTYTRRFGSEFTFIHDSMFEIVAFHFGRRFQGLILQYMSSDYIAHYIKLETFDSENIESEEKTCKDNEQIKKNTVENSVIDLCIKLQGSHHKALAERLYIDVENGEWYNVFGNEALKRPSVVRAFIEVMAEKPYPKLKSLLFSELKHTANLRHCVNQVDRFHVSGGTERMINGMLINERFSRYYETSIRAISWVIYQGHNQLLQYIIARTIQENNNSYDLFRNSYNECKEHYPDEIKRGTNKGSEFIPDNALPDEQESDTDNVSKSSGDDCMSGEQDNDILAVILPP</sequence>
<evidence type="ECO:0000313" key="4">
    <source>
        <dbReference type="EnsemblMetazoa" id="G7506.1:cds"/>
    </source>
</evidence>
<dbReference type="AlphaFoldDB" id="A0A8W8NVE6"/>
<keyword evidence="5" id="KW-1185">Reference proteome</keyword>
<evidence type="ECO:0000313" key="5">
    <source>
        <dbReference type="Proteomes" id="UP000005408"/>
    </source>
</evidence>
<proteinExistence type="predicted"/>
<dbReference type="InterPro" id="IPR027417">
    <property type="entry name" value="P-loop_NTPase"/>
</dbReference>
<reference evidence="4" key="1">
    <citation type="submission" date="2022-08" db="UniProtKB">
        <authorList>
            <consortium name="EnsemblMetazoa"/>
        </authorList>
    </citation>
    <scope>IDENTIFICATION</scope>
    <source>
        <strain evidence="4">05x7-T-G4-1.051#20</strain>
    </source>
</reference>
<dbReference type="SUPFAM" id="SSF52540">
    <property type="entry name" value="P-loop containing nucleoside triphosphate hydrolases"/>
    <property type="match status" value="1"/>
</dbReference>
<dbReference type="InterPro" id="IPR049050">
    <property type="entry name" value="nSTAND3"/>
</dbReference>
<evidence type="ECO:0008006" key="6">
    <source>
        <dbReference type="Google" id="ProtNLM"/>
    </source>
</evidence>
<feature type="region of interest" description="Disordered" evidence="1">
    <location>
        <begin position="732"/>
        <end position="775"/>
    </location>
</feature>
<dbReference type="EnsemblMetazoa" id="G7506.1">
    <property type="protein sequence ID" value="G7506.1:cds"/>
    <property type="gene ID" value="G7506"/>
</dbReference>
<organism evidence="4 5">
    <name type="scientific">Magallana gigas</name>
    <name type="common">Pacific oyster</name>
    <name type="synonym">Crassostrea gigas</name>
    <dbReference type="NCBI Taxonomy" id="29159"/>
    <lineage>
        <taxon>Eukaryota</taxon>
        <taxon>Metazoa</taxon>
        <taxon>Spiralia</taxon>
        <taxon>Lophotrochozoa</taxon>
        <taxon>Mollusca</taxon>
        <taxon>Bivalvia</taxon>
        <taxon>Autobranchia</taxon>
        <taxon>Pteriomorphia</taxon>
        <taxon>Ostreida</taxon>
        <taxon>Ostreoidea</taxon>
        <taxon>Ostreidae</taxon>
        <taxon>Magallana</taxon>
    </lineage>
</organism>
<evidence type="ECO:0000259" key="3">
    <source>
        <dbReference type="Pfam" id="PF20720"/>
    </source>
</evidence>
<name>A0A8W8NVE6_MAGGI</name>
<evidence type="ECO:0000256" key="1">
    <source>
        <dbReference type="SAM" id="MobiDB-lite"/>
    </source>
</evidence>
<dbReference type="Pfam" id="PF18738">
    <property type="entry name" value="HEPN_DZIP3"/>
    <property type="match status" value="1"/>
</dbReference>
<dbReference type="Proteomes" id="UP000005408">
    <property type="component" value="Unassembled WGS sequence"/>
</dbReference>
<dbReference type="InterPro" id="IPR041249">
    <property type="entry name" value="HEPN_DZIP3"/>
</dbReference>
<accession>A0A8W8NVE6</accession>